<dbReference type="PANTHER" id="PTHR46093:SF4">
    <property type="entry name" value="GALACTOSE OXIDASE_KELCH REPEAT SUPERFAMILY PROTEIN"/>
    <property type="match status" value="1"/>
</dbReference>
<dbReference type="Pfam" id="PF24681">
    <property type="entry name" value="Kelch_KLHDC2_KLHL20_DRC7"/>
    <property type="match status" value="1"/>
</dbReference>
<dbReference type="PANTHER" id="PTHR46093">
    <property type="entry name" value="ACYL-COA-BINDING DOMAIN-CONTAINING PROTEIN 5"/>
    <property type="match status" value="1"/>
</dbReference>
<dbReference type="AlphaFoldDB" id="A0AAV8RH42"/>
<protein>
    <submittedName>
        <fullName evidence="3">Uncharacterized protein</fullName>
    </submittedName>
</protein>
<keyword evidence="4" id="KW-1185">Reference proteome</keyword>
<dbReference type="SUPFAM" id="SSF50965">
    <property type="entry name" value="Galactose oxidase, central domain"/>
    <property type="match status" value="1"/>
</dbReference>
<accession>A0AAV8RH42</accession>
<evidence type="ECO:0000256" key="2">
    <source>
        <dbReference type="ARBA" id="ARBA00022737"/>
    </source>
</evidence>
<dbReference type="InterPro" id="IPR006652">
    <property type="entry name" value="Kelch_1"/>
</dbReference>
<dbReference type="Pfam" id="PF01344">
    <property type="entry name" value="Kelch_1"/>
    <property type="match status" value="1"/>
</dbReference>
<keyword evidence="2" id="KW-0677">Repeat</keyword>
<dbReference type="InterPro" id="IPR015915">
    <property type="entry name" value="Kelch-typ_b-propeller"/>
</dbReference>
<evidence type="ECO:0000256" key="1">
    <source>
        <dbReference type="ARBA" id="ARBA00022441"/>
    </source>
</evidence>
<dbReference type="Proteomes" id="UP001222027">
    <property type="component" value="Unassembled WGS sequence"/>
</dbReference>
<dbReference type="InterPro" id="IPR011043">
    <property type="entry name" value="Gal_Oxase/kelch_b-propeller"/>
</dbReference>
<evidence type="ECO:0000313" key="3">
    <source>
        <dbReference type="EMBL" id="KAJ8503946.1"/>
    </source>
</evidence>
<dbReference type="EMBL" id="JAQQAF010000002">
    <property type="protein sequence ID" value="KAJ8503946.1"/>
    <property type="molecule type" value="Genomic_DNA"/>
</dbReference>
<dbReference type="Gene3D" id="2.120.10.80">
    <property type="entry name" value="Kelch-type beta propeller"/>
    <property type="match status" value="2"/>
</dbReference>
<sequence length="286" mass="31470">MVLLLTGDREEQPSISYVLLRKERQILHCSVRAKCIYLHMGFKLGDYMNLTTWFGNNTFHIICNEHAATVVGSKMVVVGGDSSHNLLDDTQILSLDSLTWAPVTSKIYSSPGTISLNIPACKGHTLVSWGKSALLVGGKTDPLSDKLSGSVSLTFDYLILAANMGNTPVARGGHTALRAGAVLILFGGEDVKGRKLNDLFMFDLKSLTWLPLHYKGRGPSARSNHVAALYEDKLLFIFGGQSKSRILNDLHSIDFETMIWTRVKNVHMHLCLHIEHPDGLSSISEP</sequence>
<name>A0AAV8RH42_ENSVE</name>
<proteinExistence type="predicted"/>
<keyword evidence="1" id="KW-0880">Kelch repeat</keyword>
<gene>
    <name evidence="3" type="ORF">OPV22_004832</name>
</gene>
<comment type="caution">
    <text evidence="3">The sequence shown here is derived from an EMBL/GenBank/DDBJ whole genome shotgun (WGS) entry which is preliminary data.</text>
</comment>
<evidence type="ECO:0000313" key="4">
    <source>
        <dbReference type="Proteomes" id="UP001222027"/>
    </source>
</evidence>
<reference evidence="3 4" key="1">
    <citation type="submission" date="2022-12" db="EMBL/GenBank/DDBJ databases">
        <title>Chromosome-scale assembly of the Ensete ventricosum genome.</title>
        <authorList>
            <person name="Dussert Y."/>
            <person name="Stocks J."/>
            <person name="Wendawek A."/>
            <person name="Woldeyes F."/>
            <person name="Nichols R.A."/>
            <person name="Borrell J.S."/>
        </authorList>
    </citation>
    <scope>NUCLEOTIDE SEQUENCE [LARGE SCALE GENOMIC DNA]</scope>
    <source>
        <strain evidence="4">cv. Maze</strain>
        <tissue evidence="3">Seeds</tissue>
    </source>
</reference>
<organism evidence="3 4">
    <name type="scientific">Ensete ventricosum</name>
    <name type="common">Abyssinian banana</name>
    <name type="synonym">Musa ensete</name>
    <dbReference type="NCBI Taxonomy" id="4639"/>
    <lineage>
        <taxon>Eukaryota</taxon>
        <taxon>Viridiplantae</taxon>
        <taxon>Streptophyta</taxon>
        <taxon>Embryophyta</taxon>
        <taxon>Tracheophyta</taxon>
        <taxon>Spermatophyta</taxon>
        <taxon>Magnoliopsida</taxon>
        <taxon>Liliopsida</taxon>
        <taxon>Zingiberales</taxon>
        <taxon>Musaceae</taxon>
        <taxon>Ensete</taxon>
    </lineage>
</organism>